<evidence type="ECO:0008006" key="4">
    <source>
        <dbReference type="Google" id="ProtNLM"/>
    </source>
</evidence>
<dbReference type="AlphaFoldDB" id="A0A3N2DY55"/>
<sequence>MRLFFFTLLLITLSACSSTSYNPTIFSYQLKKGESAEQVSKAMNNVIVATINFGVPSRKYLQKEQYKVDSAVESYLESHNYNVLPDYHFKNALRKASYEYGKYYDEQTGKLDRATQQKVLLSILKQLREQTDADTIIFTDLIERKISFTANMQKQARFDGVTRKVSMQGPGNGVPSDFDWNQLVDAASLQVAIFDMQGEVLFHSIGGIDATQSIDTRKSPPLFVRSRKVLNSMGHIEEAVELAFHPIIVMKDYPSKAQ</sequence>
<dbReference type="EMBL" id="RKHR01000003">
    <property type="protein sequence ID" value="ROS04771.1"/>
    <property type="molecule type" value="Genomic_DNA"/>
</dbReference>
<dbReference type="PROSITE" id="PS51257">
    <property type="entry name" value="PROKAR_LIPOPROTEIN"/>
    <property type="match status" value="1"/>
</dbReference>
<proteinExistence type="predicted"/>
<accession>A0A3N2DY55</accession>
<protein>
    <recommendedName>
        <fullName evidence="4">Lipoprotein</fullName>
    </recommendedName>
</protein>
<dbReference type="Proteomes" id="UP000275394">
    <property type="component" value="Unassembled WGS sequence"/>
</dbReference>
<gene>
    <name evidence="2" type="ORF">EDC56_0284</name>
</gene>
<organism evidence="2 3">
    <name type="scientific">Sinobacterium caligoides</name>
    <dbReference type="NCBI Taxonomy" id="933926"/>
    <lineage>
        <taxon>Bacteria</taxon>
        <taxon>Pseudomonadati</taxon>
        <taxon>Pseudomonadota</taxon>
        <taxon>Gammaproteobacteria</taxon>
        <taxon>Cellvibrionales</taxon>
        <taxon>Spongiibacteraceae</taxon>
        <taxon>Sinobacterium</taxon>
    </lineage>
</organism>
<keyword evidence="3" id="KW-1185">Reference proteome</keyword>
<keyword evidence="1" id="KW-0732">Signal</keyword>
<dbReference type="OrthoDB" id="5730956at2"/>
<evidence type="ECO:0000313" key="2">
    <source>
        <dbReference type="EMBL" id="ROS04771.1"/>
    </source>
</evidence>
<name>A0A3N2DY55_9GAMM</name>
<evidence type="ECO:0000313" key="3">
    <source>
        <dbReference type="Proteomes" id="UP000275394"/>
    </source>
</evidence>
<comment type="caution">
    <text evidence="2">The sequence shown here is derived from an EMBL/GenBank/DDBJ whole genome shotgun (WGS) entry which is preliminary data.</text>
</comment>
<evidence type="ECO:0000256" key="1">
    <source>
        <dbReference type="SAM" id="SignalP"/>
    </source>
</evidence>
<feature type="signal peptide" evidence="1">
    <location>
        <begin position="1"/>
        <end position="17"/>
    </location>
</feature>
<reference evidence="2 3" key="1">
    <citation type="submission" date="2018-11" db="EMBL/GenBank/DDBJ databases">
        <title>Genomic Encyclopedia of Type Strains, Phase IV (KMG-IV): sequencing the most valuable type-strain genomes for metagenomic binning, comparative biology and taxonomic classification.</title>
        <authorList>
            <person name="Goeker M."/>
        </authorList>
    </citation>
    <scope>NUCLEOTIDE SEQUENCE [LARGE SCALE GENOMIC DNA]</scope>
    <source>
        <strain evidence="2 3">DSM 100316</strain>
    </source>
</reference>
<dbReference type="RefSeq" id="WP_123710744.1">
    <property type="nucleotide sequence ID" value="NZ_RKHR01000003.1"/>
</dbReference>
<feature type="chain" id="PRO_5018139789" description="Lipoprotein" evidence="1">
    <location>
        <begin position="18"/>
        <end position="258"/>
    </location>
</feature>